<dbReference type="Proteomes" id="UP001057134">
    <property type="component" value="Chromosome"/>
</dbReference>
<reference evidence="2" key="2">
    <citation type="journal article" date="2021" name="J Anim Sci Technol">
        <title>Complete genome sequence of Paenibacillus konkukensis sp. nov. SK3146 as a potential probiotic strain.</title>
        <authorList>
            <person name="Jung H.I."/>
            <person name="Park S."/>
            <person name="Niu K.M."/>
            <person name="Lee S.W."/>
            <person name="Kothari D."/>
            <person name="Yi K.J."/>
            <person name="Kim S.K."/>
        </authorList>
    </citation>
    <scope>NUCLEOTIDE SEQUENCE</scope>
    <source>
        <strain evidence="2">SK3146</strain>
    </source>
</reference>
<dbReference type="InterPro" id="IPR029062">
    <property type="entry name" value="Class_I_gatase-like"/>
</dbReference>
<accession>A0ABY4RTP6</accession>
<reference evidence="2" key="1">
    <citation type="submission" date="2018-02" db="EMBL/GenBank/DDBJ databases">
        <authorList>
            <person name="Kim S.-K."/>
            <person name="Jung H.-I."/>
            <person name="Lee S.-W."/>
        </authorList>
    </citation>
    <scope>NUCLEOTIDE SEQUENCE</scope>
    <source>
        <strain evidence="2">SK3146</strain>
    </source>
</reference>
<dbReference type="EMBL" id="CP027059">
    <property type="protein sequence ID" value="UQZ85827.1"/>
    <property type="molecule type" value="Genomic_DNA"/>
</dbReference>
<keyword evidence="2" id="KW-0645">Protease</keyword>
<gene>
    <name evidence="2" type="primary">ydeA</name>
    <name evidence="2" type="ORF">SK3146_05117</name>
</gene>
<sequence>MKEVWIFITDGFADWEASYAAAELNNPDNGYRVKTVAIDTKPKTSMGGFQVIPHYDLTKDPVQAEIAMLIVPGGTGWREDVNQQAARLVKRCLDNGIPVAAICDATTMLARHGFLDNVKHTGNRLEWMKQGAPDYRGDVGYIEAQSVSDSLVITANGSAAAEFTRHILEKLGVYEGKKLEEWYAIVKKGYLPE</sequence>
<dbReference type="PANTHER" id="PTHR48094">
    <property type="entry name" value="PROTEIN/NUCLEIC ACID DEGLYCASE DJ-1-RELATED"/>
    <property type="match status" value="1"/>
</dbReference>
<organism evidence="2 3">
    <name type="scientific">Paenibacillus konkukensis</name>
    <dbReference type="NCBI Taxonomy" id="2020716"/>
    <lineage>
        <taxon>Bacteria</taxon>
        <taxon>Bacillati</taxon>
        <taxon>Bacillota</taxon>
        <taxon>Bacilli</taxon>
        <taxon>Bacillales</taxon>
        <taxon>Paenibacillaceae</taxon>
        <taxon>Paenibacillus</taxon>
    </lineage>
</organism>
<dbReference type="InterPro" id="IPR050325">
    <property type="entry name" value="Prot/Nucl_acid_deglycase"/>
</dbReference>
<feature type="domain" description="DJ-1/PfpI" evidence="1">
    <location>
        <begin position="2"/>
        <end position="169"/>
    </location>
</feature>
<evidence type="ECO:0000313" key="3">
    <source>
        <dbReference type="Proteomes" id="UP001057134"/>
    </source>
</evidence>
<keyword evidence="2" id="KW-0326">Glycosidase</keyword>
<evidence type="ECO:0000259" key="1">
    <source>
        <dbReference type="Pfam" id="PF01965"/>
    </source>
</evidence>
<dbReference type="GO" id="GO:0016798">
    <property type="term" value="F:hydrolase activity, acting on glycosyl bonds"/>
    <property type="evidence" value="ECO:0007669"/>
    <property type="project" value="UniProtKB-KW"/>
</dbReference>
<dbReference type="EC" id="3.2.-.-" evidence="2"/>
<dbReference type="CDD" id="cd03140">
    <property type="entry name" value="GATase1_PfpI_3"/>
    <property type="match status" value="1"/>
</dbReference>
<dbReference type="GO" id="GO:0008233">
    <property type="term" value="F:peptidase activity"/>
    <property type="evidence" value="ECO:0007669"/>
    <property type="project" value="UniProtKB-KW"/>
</dbReference>
<keyword evidence="2" id="KW-0378">Hydrolase</keyword>
<dbReference type="PANTHER" id="PTHR48094:SF19">
    <property type="entry name" value="DJ-1_PFPI DOMAIN-CONTAINING PROTEIN"/>
    <property type="match status" value="1"/>
</dbReference>
<dbReference type="GO" id="GO:0006508">
    <property type="term" value="P:proteolysis"/>
    <property type="evidence" value="ECO:0007669"/>
    <property type="project" value="UniProtKB-KW"/>
</dbReference>
<dbReference type="Gene3D" id="3.40.50.880">
    <property type="match status" value="1"/>
</dbReference>
<proteinExistence type="predicted"/>
<dbReference type="InterPro" id="IPR002818">
    <property type="entry name" value="DJ-1/PfpI"/>
</dbReference>
<dbReference type="RefSeq" id="WP_249861418.1">
    <property type="nucleotide sequence ID" value="NZ_CP027059.1"/>
</dbReference>
<keyword evidence="3" id="KW-1185">Reference proteome</keyword>
<dbReference type="Pfam" id="PF01965">
    <property type="entry name" value="DJ-1_PfpI"/>
    <property type="match status" value="1"/>
</dbReference>
<protein>
    <submittedName>
        <fullName evidence="2">Protease YdeA</fullName>
        <ecNumber evidence="2">3.2.-.-</ecNumber>
    </submittedName>
</protein>
<name>A0ABY4RTP6_9BACL</name>
<dbReference type="SUPFAM" id="SSF52317">
    <property type="entry name" value="Class I glutamine amidotransferase-like"/>
    <property type="match status" value="1"/>
</dbReference>
<evidence type="ECO:0000313" key="2">
    <source>
        <dbReference type="EMBL" id="UQZ85827.1"/>
    </source>
</evidence>